<feature type="domain" description="AMP-dependent synthetase/ligase" evidence="3">
    <location>
        <begin position="19"/>
        <end position="347"/>
    </location>
</feature>
<keyword evidence="2 4" id="KW-0436">Ligase</keyword>
<protein>
    <submittedName>
        <fullName evidence="4">Acyl--CoA ligase</fullName>
    </submittedName>
</protein>
<dbReference type="GO" id="GO:0031956">
    <property type="term" value="F:medium-chain fatty acid-CoA ligase activity"/>
    <property type="evidence" value="ECO:0007669"/>
    <property type="project" value="TreeGrafter"/>
</dbReference>
<dbReference type="PANTHER" id="PTHR43201:SF5">
    <property type="entry name" value="MEDIUM-CHAIN ACYL-COA LIGASE ACSF2, MITOCHONDRIAL"/>
    <property type="match status" value="1"/>
</dbReference>
<dbReference type="EMBL" id="JADWYS010000001">
    <property type="protein sequence ID" value="MBG9387457.1"/>
    <property type="molecule type" value="Genomic_DNA"/>
</dbReference>
<dbReference type="Proteomes" id="UP000651050">
    <property type="component" value="Unassembled WGS sequence"/>
</dbReference>
<dbReference type="Gene3D" id="3.40.50.12780">
    <property type="entry name" value="N-terminal domain of ligase-like"/>
    <property type="match status" value="1"/>
</dbReference>
<dbReference type="SUPFAM" id="SSF56801">
    <property type="entry name" value="Acetyl-CoA synthetase-like"/>
    <property type="match status" value="1"/>
</dbReference>
<dbReference type="Gene3D" id="3.30.300.30">
    <property type="match status" value="1"/>
</dbReference>
<evidence type="ECO:0000259" key="3">
    <source>
        <dbReference type="Pfam" id="PF00501"/>
    </source>
</evidence>
<sequence length="489" mass="53152">MSSPNLIPSVYEGILFQSRLNPNAIAVSVDGREITYRTFCADVEKVTRHLRGANLVPGSRVAVHVHQQYLRWLVILGLARMGVVSVSVTESARELDFLKVQRVVSDRPAALPGRDAIEAGARWLGPDADALPPFEDTRFERSAPCRMVVSSGTTGTPKKAILSYGDIRDRIRGTARMHGLNTTARLLTTMGTATIGGFMMLIACWSGGGTVVLASFAPEQPMSDLLLHRANVLMLSTGQLSALMDALPKDYWPWQQPQIFVAGSTLPPALSRAARLRLSQSLFVMYGSTEAGGIAVTHASLAEERPGFIGYVLSTAEVQIVDEQGNQVPHGTMGEMRMRAEGMVDGYADEPGVTDEAYRDGWFYPGDAGMFDAQGGGLTILGRTRELMNLGGVKIAPELIEQALSACPGIQDMAVFALGEEDRQRPWVAIVPGDGFADEPLQQAYTKAFPRLPKISIARIDKIQRNEMGKVMRNQLQATVQRALERKGA</sequence>
<dbReference type="CDD" id="cd04433">
    <property type="entry name" value="AFD_class_I"/>
    <property type="match status" value="1"/>
</dbReference>
<dbReference type="GO" id="GO:0006631">
    <property type="term" value="P:fatty acid metabolic process"/>
    <property type="evidence" value="ECO:0007669"/>
    <property type="project" value="TreeGrafter"/>
</dbReference>
<dbReference type="RefSeq" id="WP_196985379.1">
    <property type="nucleotide sequence ID" value="NZ_JADWYS010000001.1"/>
</dbReference>
<name>A0A931H2N4_9BURK</name>
<comment type="similarity">
    <text evidence="1">Belongs to the ATP-dependent AMP-binding enzyme family.</text>
</comment>
<dbReference type="InterPro" id="IPR045851">
    <property type="entry name" value="AMP-bd_C_sf"/>
</dbReference>
<gene>
    <name evidence="4" type="ORF">I5803_05455</name>
</gene>
<accession>A0A931H2N4</accession>
<evidence type="ECO:0000313" key="4">
    <source>
        <dbReference type="EMBL" id="MBG9387457.1"/>
    </source>
</evidence>
<proteinExistence type="inferred from homology"/>
<dbReference type="InterPro" id="IPR042099">
    <property type="entry name" value="ANL_N_sf"/>
</dbReference>
<dbReference type="PANTHER" id="PTHR43201">
    <property type="entry name" value="ACYL-COA SYNTHETASE"/>
    <property type="match status" value="1"/>
</dbReference>
<evidence type="ECO:0000256" key="2">
    <source>
        <dbReference type="ARBA" id="ARBA00022598"/>
    </source>
</evidence>
<evidence type="ECO:0000313" key="5">
    <source>
        <dbReference type="Proteomes" id="UP000651050"/>
    </source>
</evidence>
<dbReference type="AlphaFoldDB" id="A0A931H2N4"/>
<dbReference type="Pfam" id="PF00501">
    <property type="entry name" value="AMP-binding"/>
    <property type="match status" value="1"/>
</dbReference>
<dbReference type="InterPro" id="IPR000873">
    <property type="entry name" value="AMP-dep_synth/lig_dom"/>
</dbReference>
<evidence type="ECO:0000256" key="1">
    <source>
        <dbReference type="ARBA" id="ARBA00006432"/>
    </source>
</evidence>
<reference evidence="4" key="1">
    <citation type="submission" date="2020-11" db="EMBL/GenBank/DDBJ databases">
        <title>Bacterial whole genome sequence for Caenimonas sp. DR4.4.</title>
        <authorList>
            <person name="Le V."/>
            <person name="Ko S.-R."/>
            <person name="Ahn C.-Y."/>
            <person name="Oh H.-M."/>
        </authorList>
    </citation>
    <scope>NUCLEOTIDE SEQUENCE</scope>
    <source>
        <strain evidence="4">DR4.4</strain>
    </source>
</reference>
<keyword evidence="5" id="KW-1185">Reference proteome</keyword>
<organism evidence="4 5">
    <name type="scientific">Caenimonas aquaedulcis</name>
    <dbReference type="NCBI Taxonomy" id="2793270"/>
    <lineage>
        <taxon>Bacteria</taxon>
        <taxon>Pseudomonadati</taxon>
        <taxon>Pseudomonadota</taxon>
        <taxon>Betaproteobacteria</taxon>
        <taxon>Burkholderiales</taxon>
        <taxon>Comamonadaceae</taxon>
        <taxon>Caenimonas</taxon>
    </lineage>
</organism>
<comment type="caution">
    <text evidence="4">The sequence shown here is derived from an EMBL/GenBank/DDBJ whole genome shotgun (WGS) entry which is preliminary data.</text>
</comment>